<gene>
    <name evidence="1" type="ORF">DFR37_105120</name>
</gene>
<protein>
    <recommendedName>
        <fullName evidence="3">Regulatory LuxR family protein</fullName>
    </recommendedName>
</protein>
<keyword evidence="2" id="KW-1185">Reference proteome</keyword>
<dbReference type="Proteomes" id="UP000253628">
    <property type="component" value="Unassembled WGS sequence"/>
</dbReference>
<dbReference type="AlphaFoldDB" id="A0A366HC19"/>
<evidence type="ECO:0000313" key="1">
    <source>
        <dbReference type="EMBL" id="RBP39327.1"/>
    </source>
</evidence>
<comment type="caution">
    <text evidence="1">The sequence shown here is derived from an EMBL/GenBank/DDBJ whole genome shotgun (WGS) entry which is preliminary data.</text>
</comment>
<evidence type="ECO:0000313" key="2">
    <source>
        <dbReference type="Proteomes" id="UP000253628"/>
    </source>
</evidence>
<dbReference type="OrthoDB" id="9780593at2"/>
<sequence length="76" mass="8171">MNAIAHIVGQHLHVALLPPAPEPEPKAGPSGYVLKWGPPIAKLKAEGMLNADIAKELGLTRDSVASIHSRYVREKL</sequence>
<evidence type="ECO:0008006" key="3">
    <source>
        <dbReference type="Google" id="ProtNLM"/>
    </source>
</evidence>
<organism evidence="1 2">
    <name type="scientific">Eoetvoesiella caeni</name>
    <dbReference type="NCBI Taxonomy" id="645616"/>
    <lineage>
        <taxon>Bacteria</taxon>
        <taxon>Pseudomonadati</taxon>
        <taxon>Pseudomonadota</taxon>
        <taxon>Betaproteobacteria</taxon>
        <taxon>Burkholderiales</taxon>
        <taxon>Alcaligenaceae</taxon>
        <taxon>Eoetvoesiella</taxon>
    </lineage>
</organism>
<name>A0A366HC19_9BURK</name>
<dbReference type="EMBL" id="QNRQ01000005">
    <property type="protein sequence ID" value="RBP39327.1"/>
    <property type="molecule type" value="Genomic_DNA"/>
</dbReference>
<accession>A0A366HC19</accession>
<proteinExistence type="predicted"/>
<reference evidence="1 2" key="1">
    <citation type="submission" date="2018-06" db="EMBL/GenBank/DDBJ databases">
        <title>Genomic Encyclopedia of Type Strains, Phase IV (KMG-IV): sequencing the most valuable type-strain genomes for metagenomic binning, comparative biology and taxonomic classification.</title>
        <authorList>
            <person name="Goeker M."/>
        </authorList>
    </citation>
    <scope>NUCLEOTIDE SEQUENCE [LARGE SCALE GENOMIC DNA]</scope>
    <source>
        <strain evidence="1 2">DSM 25520</strain>
    </source>
</reference>
<dbReference type="RefSeq" id="WP_113933292.1">
    <property type="nucleotide sequence ID" value="NZ_JACCEU010000003.1"/>
</dbReference>